<feature type="transmembrane region" description="Helical" evidence="2">
    <location>
        <begin position="24"/>
        <end position="47"/>
    </location>
</feature>
<comment type="similarity">
    <text evidence="1">Belongs to the LytR/CpsA/Psr (LCP) family.</text>
</comment>
<dbReference type="InterPro" id="IPR050922">
    <property type="entry name" value="LytR/CpsA/Psr_CW_biosynth"/>
</dbReference>
<evidence type="ECO:0000259" key="3">
    <source>
        <dbReference type="Pfam" id="PF03816"/>
    </source>
</evidence>
<sequence length="528" mass="55757">MAQNQNGVNVLVEKKRKKKKLKKVFMIIALVIAGIVAGTAAFAFYFAKGGNLPGDSVNLNNRVSILLIGTDKRPGASSYNSDSIIVASFDPKTKLISLLSIPRDTRVTLPGSKSYCKINAVPMLKGIPELEKQVTELTGIELDGYVLTNFNGFKDMIDTLDGITIDVEKDMKYETGDKEDGYINLKAGVQELDGTKALQYARFRHDATADIGRTARQQKVLTAVGKKMLQPATLLKLPELIPELMKAVETDLSLKDLLKLAGAAKSFEDATIVTQTLPGDAINLDGLSYWEVNRDAAKEVAQNLLLGKTTDKVWDSTVLASLDPEVKAHLAAPSTAAAIDIPEISGVTAPEPGAIPVTTIQTEQYSGTITWSPADSTFVDGQEYTATITLVPKAGYTLKGVGANFFTVPGAAAHNAAGSGVITAVFKALPPITSAATIDISEIAGVTPPAPGAAPVTATTETEQYTGSVTWTPADAPFVEGQQYTATITLVPKEGYTLEGISANYFTVPGATATNAAGSGVITAVFLL</sequence>
<accession>A0A857DER8</accession>
<reference evidence="4 5" key="1">
    <citation type="submission" date="2019-12" db="EMBL/GenBank/DDBJ databases">
        <title>Sequence classification of anaerobic respiratory reductive dehalogenases: First we see many, then we see few.</title>
        <authorList>
            <person name="Molenda O."/>
            <person name="Puentes Jacome L.A."/>
            <person name="Cao X."/>
            <person name="Nesbo C.L."/>
            <person name="Tang S."/>
            <person name="Morson N."/>
            <person name="Patron J."/>
            <person name="Lomheim L."/>
            <person name="Wishart D.S."/>
            <person name="Edwards E.A."/>
        </authorList>
    </citation>
    <scope>NUCLEOTIDE SEQUENCE [LARGE SCALE GENOMIC DNA]</scope>
    <source>
        <strain evidence="4 5">12DCA</strain>
    </source>
</reference>
<name>A0A857DER8_9FIRM</name>
<dbReference type="PANTHER" id="PTHR33392:SF6">
    <property type="entry name" value="POLYISOPRENYL-TEICHOIC ACID--PEPTIDOGLYCAN TEICHOIC ACID TRANSFERASE TAGU"/>
    <property type="match status" value="1"/>
</dbReference>
<dbReference type="AlphaFoldDB" id="A0A857DER8"/>
<feature type="domain" description="Cell envelope-related transcriptional attenuator" evidence="3">
    <location>
        <begin position="80"/>
        <end position="229"/>
    </location>
</feature>
<protein>
    <submittedName>
        <fullName evidence="4">LytR family transcriptional regulator</fullName>
    </submittedName>
</protein>
<evidence type="ECO:0000313" key="4">
    <source>
        <dbReference type="EMBL" id="QGZ99769.1"/>
    </source>
</evidence>
<evidence type="ECO:0000256" key="2">
    <source>
        <dbReference type="SAM" id="Phobius"/>
    </source>
</evidence>
<dbReference type="PANTHER" id="PTHR33392">
    <property type="entry name" value="POLYISOPRENYL-TEICHOIC ACID--PEPTIDOGLYCAN TEICHOIC ACID TRANSFERASE TAGU"/>
    <property type="match status" value="1"/>
</dbReference>
<keyword evidence="2" id="KW-0472">Membrane</keyword>
<gene>
    <name evidence="4" type="ORF">GQ588_03455</name>
</gene>
<evidence type="ECO:0000256" key="1">
    <source>
        <dbReference type="ARBA" id="ARBA00006068"/>
    </source>
</evidence>
<organism evidence="4 5">
    <name type="scientific">Dehalobacter restrictus</name>
    <dbReference type="NCBI Taxonomy" id="55583"/>
    <lineage>
        <taxon>Bacteria</taxon>
        <taxon>Bacillati</taxon>
        <taxon>Bacillota</taxon>
        <taxon>Clostridia</taxon>
        <taxon>Eubacteriales</taxon>
        <taxon>Desulfitobacteriaceae</taxon>
        <taxon>Dehalobacter</taxon>
    </lineage>
</organism>
<keyword evidence="2" id="KW-0812">Transmembrane</keyword>
<dbReference type="InterPro" id="IPR004474">
    <property type="entry name" value="LytR_CpsA_psr"/>
</dbReference>
<dbReference type="Gene3D" id="3.40.630.190">
    <property type="entry name" value="LCP protein"/>
    <property type="match status" value="1"/>
</dbReference>
<evidence type="ECO:0000313" key="5">
    <source>
        <dbReference type="Proteomes" id="UP000430508"/>
    </source>
</evidence>
<dbReference type="RefSeq" id="WP_019225719.1">
    <property type="nucleotide sequence ID" value="NZ_CP046996.1"/>
</dbReference>
<dbReference type="Proteomes" id="UP000430508">
    <property type="component" value="Chromosome"/>
</dbReference>
<dbReference type="NCBIfam" id="TIGR00350">
    <property type="entry name" value="lytR_cpsA_psr"/>
    <property type="match status" value="1"/>
</dbReference>
<proteinExistence type="inferred from homology"/>
<dbReference type="Pfam" id="PF03816">
    <property type="entry name" value="LytR_cpsA_psr"/>
    <property type="match status" value="1"/>
</dbReference>
<keyword evidence="2" id="KW-1133">Transmembrane helix</keyword>
<dbReference type="EMBL" id="CP046996">
    <property type="protein sequence ID" value="QGZ99769.1"/>
    <property type="molecule type" value="Genomic_DNA"/>
</dbReference>